<evidence type="ECO:0000313" key="3">
    <source>
        <dbReference type="Proteomes" id="UP000250856"/>
    </source>
</evidence>
<evidence type="ECO:0000313" key="2">
    <source>
        <dbReference type="EMBL" id="AWY07585.1"/>
    </source>
</evidence>
<sequence>MKLTDLTVEVRDKTLARQGVIRPEELVMELEDAFNNVGTWKLTLAAEHPLVGHLRTPGSGLIITGPSDVLMSGPTVKYESAATPEDPGGSVVFEGVSDTCILSDRLVFPTAGHADPATMPDQQMTKQGRVETIMHQFVRDQIGSGAHSSRRVANLVNGADGARGDIVTKSGRYVVLGNLLSELAVVASLGFRIVQRGAQLVFETYQVTNRSSYIRLDVGNGTLGGQRVAVTPPSATRAIVAGVAQFTTAESTAAESEWGRVIETFSDQSNADSSEEVKQTGMEILADRGFTSVAVQAVPVDDSSMNFGTDWYMGDTVSVVAGGQELSSTVTGMILKATSDGFNIGALLGDATGFDAGAAYAKRVQSTETRVSRLEANGASGGSADAIYNIMGVW</sequence>
<dbReference type="RefSeq" id="YP_010054663.1">
    <property type="nucleotide sequence ID" value="NC_054656.1"/>
</dbReference>
<accession>A0A2Z4QDD7</accession>
<keyword evidence="3" id="KW-1185">Reference proteome</keyword>
<dbReference type="InterPro" id="IPR029432">
    <property type="entry name" value="Gp28/Gp37-like_dom"/>
</dbReference>
<dbReference type="GeneID" id="64470581"/>
<proteinExistence type="predicted"/>
<dbReference type="EMBL" id="MH248947">
    <property type="protein sequence ID" value="AWY07585.1"/>
    <property type="molecule type" value="Genomic_DNA"/>
</dbReference>
<gene>
    <name evidence="2" type="primary">21</name>
    <name evidence="2" type="ORF">SEA_YOSIF_21</name>
</gene>
<protein>
    <submittedName>
        <fullName evidence="2">Minor tail protein</fullName>
    </submittedName>
</protein>
<dbReference type="Proteomes" id="UP000250856">
    <property type="component" value="Segment"/>
</dbReference>
<reference evidence="3" key="1">
    <citation type="submission" date="2018-04" db="EMBL/GenBank/DDBJ databases">
        <authorList>
            <person name="Go L.Y."/>
            <person name="Mitchell J.A."/>
        </authorList>
    </citation>
    <scope>NUCLEOTIDE SEQUENCE [LARGE SCALE GENOMIC DNA]</scope>
</reference>
<feature type="domain" description="Gp28/Gp37-like" evidence="1">
    <location>
        <begin position="7"/>
        <end position="350"/>
    </location>
</feature>
<organism evidence="2 3">
    <name type="scientific">Streptomyces phage Yosif</name>
    <dbReference type="NCBI Taxonomy" id="2201421"/>
    <lineage>
        <taxon>Viruses</taxon>
        <taxon>Duplodnaviria</taxon>
        <taxon>Heunggongvirae</taxon>
        <taxon>Uroviricota</taxon>
        <taxon>Caudoviricetes</taxon>
        <taxon>Arquatrovirinae</taxon>
        <taxon>Yosifvirus</taxon>
        <taxon>Yosifvirus yosif</taxon>
    </lineage>
</organism>
<evidence type="ECO:0000259" key="1">
    <source>
        <dbReference type="Pfam" id="PF14594"/>
    </source>
</evidence>
<name>A0A2Z4QDD7_9CAUD</name>
<dbReference type="Pfam" id="PF14594">
    <property type="entry name" value="Sipho_Gp37"/>
    <property type="match status" value="1"/>
</dbReference>
<dbReference type="KEGG" id="vg:64470581"/>